<dbReference type="EMBL" id="SNYA01000001">
    <property type="protein sequence ID" value="TDP95753.1"/>
    <property type="molecule type" value="Genomic_DNA"/>
</dbReference>
<feature type="transmembrane region" description="Helical" evidence="1">
    <location>
        <begin position="194"/>
        <end position="214"/>
    </location>
</feature>
<keyword evidence="1" id="KW-0812">Transmembrane</keyword>
<dbReference type="SMART" id="SM00014">
    <property type="entry name" value="acidPPc"/>
    <property type="match status" value="1"/>
</dbReference>
<proteinExistence type="predicted"/>
<keyword evidence="4" id="KW-1185">Reference proteome</keyword>
<comment type="caution">
    <text evidence="3">The sequence shown here is derived from an EMBL/GenBank/DDBJ whole genome shotgun (WGS) entry which is preliminary data.</text>
</comment>
<feature type="transmembrane region" description="Helical" evidence="1">
    <location>
        <begin position="20"/>
        <end position="42"/>
    </location>
</feature>
<feature type="transmembrane region" description="Helical" evidence="1">
    <location>
        <begin position="170"/>
        <end position="188"/>
    </location>
</feature>
<reference evidence="3 4" key="1">
    <citation type="submission" date="2019-03" db="EMBL/GenBank/DDBJ databases">
        <title>Genomic analyses of the natural microbiome of Caenorhabditis elegans.</title>
        <authorList>
            <person name="Samuel B."/>
        </authorList>
    </citation>
    <scope>NUCLEOTIDE SEQUENCE [LARGE SCALE GENOMIC DNA]</scope>
    <source>
        <strain evidence="3 4">JUb18</strain>
    </source>
</reference>
<evidence type="ECO:0000259" key="2">
    <source>
        <dbReference type="SMART" id="SM00014"/>
    </source>
</evidence>
<name>A0A4R6S8J7_9MICO</name>
<keyword evidence="1" id="KW-1133">Transmembrane helix</keyword>
<dbReference type="PANTHER" id="PTHR14969:SF13">
    <property type="entry name" value="AT30094P"/>
    <property type="match status" value="1"/>
</dbReference>
<feature type="transmembrane region" description="Helical" evidence="1">
    <location>
        <begin position="144"/>
        <end position="163"/>
    </location>
</feature>
<dbReference type="RefSeq" id="WP_166644229.1">
    <property type="nucleotide sequence ID" value="NZ_SNYA01000001.1"/>
</dbReference>
<feature type="domain" description="Phosphatidic acid phosphatase type 2/haloperoxidase" evidence="2">
    <location>
        <begin position="103"/>
        <end position="215"/>
    </location>
</feature>
<dbReference type="InterPro" id="IPR036938">
    <property type="entry name" value="PAP2/HPO_sf"/>
</dbReference>
<sequence length="232" mass="24247">MTRSPAVSSRARVAAGVRTATPWAVLGILLVVAFGLTLRFVIGGTIGPLGPDEWWHGTAAVSRGTAPSAIAIFFAEIGGGVGAAACAAIAAALLLALRRPRDAAAVATAMLFGVIASETLKAIVLRPRPWDQLYASHGSSFPSGHSLGAAALAISLILVVAAADEVPRAAVRWAWAVGIGWIVLMMWSRTALHVHWLTDTVAGALLGACFAILARRFWFRRDITALRSPGPR</sequence>
<evidence type="ECO:0000313" key="3">
    <source>
        <dbReference type="EMBL" id="TDP95753.1"/>
    </source>
</evidence>
<feature type="transmembrane region" description="Helical" evidence="1">
    <location>
        <begin position="104"/>
        <end position="124"/>
    </location>
</feature>
<dbReference type="Pfam" id="PF01569">
    <property type="entry name" value="PAP2"/>
    <property type="match status" value="1"/>
</dbReference>
<dbReference type="SUPFAM" id="SSF48317">
    <property type="entry name" value="Acid phosphatase/Vanadium-dependent haloperoxidase"/>
    <property type="match status" value="1"/>
</dbReference>
<dbReference type="Proteomes" id="UP000295601">
    <property type="component" value="Unassembled WGS sequence"/>
</dbReference>
<gene>
    <name evidence="3" type="ORF">EDF62_0447</name>
</gene>
<evidence type="ECO:0000256" key="1">
    <source>
        <dbReference type="SAM" id="Phobius"/>
    </source>
</evidence>
<keyword evidence="1" id="KW-0472">Membrane</keyword>
<dbReference type="InterPro" id="IPR000326">
    <property type="entry name" value="PAP2/HPO"/>
</dbReference>
<dbReference type="AlphaFoldDB" id="A0A4R6S8J7"/>
<evidence type="ECO:0000313" key="4">
    <source>
        <dbReference type="Proteomes" id="UP000295601"/>
    </source>
</evidence>
<organism evidence="3 4">
    <name type="scientific">Leucobacter luti</name>
    <dbReference type="NCBI Taxonomy" id="340320"/>
    <lineage>
        <taxon>Bacteria</taxon>
        <taxon>Bacillati</taxon>
        <taxon>Actinomycetota</taxon>
        <taxon>Actinomycetes</taxon>
        <taxon>Micrococcales</taxon>
        <taxon>Microbacteriaceae</taxon>
        <taxon>Leucobacter</taxon>
    </lineage>
</organism>
<protein>
    <submittedName>
        <fullName evidence="3">Undecaprenyl-diphosphatase</fullName>
    </submittedName>
</protein>
<dbReference type="Gene3D" id="1.20.144.10">
    <property type="entry name" value="Phosphatidic acid phosphatase type 2/haloperoxidase"/>
    <property type="match status" value="1"/>
</dbReference>
<dbReference type="PANTHER" id="PTHR14969">
    <property type="entry name" value="SPHINGOSINE-1-PHOSPHATE PHOSPHOHYDROLASE"/>
    <property type="match status" value="1"/>
</dbReference>
<feature type="transmembrane region" description="Helical" evidence="1">
    <location>
        <begin position="70"/>
        <end position="97"/>
    </location>
</feature>
<accession>A0A4R6S8J7</accession>